<dbReference type="InterPro" id="IPR016181">
    <property type="entry name" value="Acyl_CoA_acyltransferase"/>
</dbReference>
<organism evidence="2 3">
    <name type="scientific">Roseibium porphyridii</name>
    <dbReference type="NCBI Taxonomy" id="2866279"/>
    <lineage>
        <taxon>Bacteria</taxon>
        <taxon>Pseudomonadati</taxon>
        <taxon>Pseudomonadota</taxon>
        <taxon>Alphaproteobacteria</taxon>
        <taxon>Hyphomicrobiales</taxon>
        <taxon>Stappiaceae</taxon>
        <taxon>Roseibium</taxon>
    </lineage>
</organism>
<dbReference type="PROSITE" id="PS51186">
    <property type="entry name" value="GNAT"/>
    <property type="match status" value="1"/>
</dbReference>
<dbReference type="Gene3D" id="3.40.630.30">
    <property type="match status" value="1"/>
</dbReference>
<dbReference type="RefSeq" id="WP_265684272.1">
    <property type="nucleotide sequence ID" value="NZ_CP120863.1"/>
</dbReference>
<dbReference type="PANTHER" id="PTHR43792:SF1">
    <property type="entry name" value="N-ACETYLTRANSFERASE DOMAIN-CONTAINING PROTEIN"/>
    <property type="match status" value="1"/>
</dbReference>
<dbReference type="PANTHER" id="PTHR43792">
    <property type="entry name" value="GNAT FAMILY, PUTATIVE (AFU_ORTHOLOGUE AFUA_3G00765)-RELATED-RELATED"/>
    <property type="match status" value="1"/>
</dbReference>
<dbReference type="InterPro" id="IPR000182">
    <property type="entry name" value="GNAT_dom"/>
</dbReference>
<dbReference type="SUPFAM" id="SSF55729">
    <property type="entry name" value="Acyl-CoA N-acyltransferases (Nat)"/>
    <property type="match status" value="1"/>
</dbReference>
<evidence type="ECO:0000313" key="3">
    <source>
        <dbReference type="Proteomes" id="UP001209803"/>
    </source>
</evidence>
<reference evidence="2 3" key="1">
    <citation type="submission" date="2023-03" db="EMBL/GenBank/DDBJ databases">
        <title>Roseibium porphyridii sp. nov. and Roseibium rhodosorbium sp. nov. isolated from marine algae, Porphyridium cruentum and Rhodosorus marinus, respectively.</title>
        <authorList>
            <person name="Lee M.W."/>
            <person name="Choi B.J."/>
            <person name="Lee J.K."/>
            <person name="Choi D.G."/>
            <person name="Baek J.H."/>
            <person name="Bayburt H."/>
            <person name="Kim J.M."/>
            <person name="Han D.M."/>
            <person name="Kim K.H."/>
            <person name="Jeon C.O."/>
        </authorList>
    </citation>
    <scope>NUCLEOTIDE SEQUENCE [LARGE SCALE GENOMIC DNA]</scope>
    <source>
        <strain evidence="2 3">KMA01</strain>
    </source>
</reference>
<gene>
    <name evidence="2" type="ORF">K1718_10085</name>
</gene>
<evidence type="ECO:0000313" key="2">
    <source>
        <dbReference type="EMBL" id="WFE91684.1"/>
    </source>
</evidence>
<sequence length="185" mass="21577">MSDPILVTQRLRLTPFLETDYKLLRDLHSDPEVNRYHSPGLAPMAEAEVQRRLTSYVEDHRRTGISKWKLETIDDDFIGRAGFSWQNEPDGYELGYSLKQAYWRQGYASEIAIALVDWFFSHRAEDQMFAYAASEHRKSFAVMEKAGLRPWMEMTKHGVSCRFYRITRQEHERARGVVIPTSGSN</sequence>
<protein>
    <submittedName>
        <fullName evidence="2">GNAT family N-acetyltransferase</fullName>
    </submittedName>
</protein>
<dbReference type="Pfam" id="PF13302">
    <property type="entry name" value="Acetyltransf_3"/>
    <property type="match status" value="1"/>
</dbReference>
<keyword evidence="3" id="KW-1185">Reference proteome</keyword>
<proteinExistence type="predicted"/>
<dbReference type="Proteomes" id="UP001209803">
    <property type="component" value="Chromosome"/>
</dbReference>
<dbReference type="EMBL" id="CP120863">
    <property type="protein sequence ID" value="WFE91684.1"/>
    <property type="molecule type" value="Genomic_DNA"/>
</dbReference>
<evidence type="ECO:0000259" key="1">
    <source>
        <dbReference type="PROSITE" id="PS51186"/>
    </source>
</evidence>
<accession>A0ABY8FAB4</accession>
<dbReference type="InterPro" id="IPR051531">
    <property type="entry name" value="N-acetyltransferase"/>
</dbReference>
<feature type="domain" description="N-acetyltransferase" evidence="1">
    <location>
        <begin position="11"/>
        <end position="166"/>
    </location>
</feature>
<name>A0ABY8FAB4_9HYPH</name>